<dbReference type="EC" id="3.5.1.19" evidence="6"/>
<evidence type="ECO:0000256" key="4">
    <source>
        <dbReference type="ARBA" id="ARBA00022801"/>
    </source>
</evidence>
<dbReference type="EMBL" id="JAHLFN010000011">
    <property type="protein sequence ID" value="MBU3841530.1"/>
    <property type="molecule type" value="Genomic_DNA"/>
</dbReference>
<dbReference type="FunFam" id="3.40.50.850:FF:000006">
    <property type="entry name" value="Bifunctional pyrazinamidase/nicotinamidase"/>
    <property type="match status" value="1"/>
</dbReference>
<evidence type="ECO:0000313" key="11">
    <source>
        <dbReference type="Proteomes" id="UP000724657"/>
    </source>
</evidence>
<dbReference type="GO" id="GO:0019363">
    <property type="term" value="P:pyridine nucleotide biosynthetic process"/>
    <property type="evidence" value="ECO:0007669"/>
    <property type="project" value="UniProtKB-KW"/>
</dbReference>
<dbReference type="Gene3D" id="3.40.50.850">
    <property type="entry name" value="Isochorismatase-like"/>
    <property type="match status" value="1"/>
</dbReference>
<dbReference type="NCBIfam" id="NF008623">
    <property type="entry name" value="PRK11609.1"/>
    <property type="match status" value="1"/>
</dbReference>
<proteinExistence type="inferred from homology"/>
<dbReference type="GO" id="GO:0008936">
    <property type="term" value="F:nicotinamidase activity"/>
    <property type="evidence" value="ECO:0007669"/>
    <property type="project" value="UniProtKB-EC"/>
</dbReference>
<dbReference type="SUPFAM" id="SSF52499">
    <property type="entry name" value="Isochorismatase-like hydrolases"/>
    <property type="match status" value="1"/>
</dbReference>
<evidence type="ECO:0000259" key="9">
    <source>
        <dbReference type="Pfam" id="PF00857"/>
    </source>
</evidence>
<evidence type="ECO:0000256" key="8">
    <source>
        <dbReference type="ARBA" id="ARBA00072277"/>
    </source>
</evidence>
<evidence type="ECO:0000313" key="10">
    <source>
        <dbReference type="EMBL" id="MBU3841530.1"/>
    </source>
</evidence>
<dbReference type="AlphaFoldDB" id="A0A9E2KX12"/>
<dbReference type="PANTHER" id="PTHR11080:SF2">
    <property type="entry name" value="LD05707P"/>
    <property type="match status" value="1"/>
</dbReference>
<comment type="similarity">
    <text evidence="1">Belongs to the isochorismatase family.</text>
</comment>
<dbReference type="Pfam" id="PF00857">
    <property type="entry name" value="Isochorismatase"/>
    <property type="match status" value="1"/>
</dbReference>
<dbReference type="InterPro" id="IPR052347">
    <property type="entry name" value="Isochorismatase_Nicotinamidase"/>
</dbReference>
<evidence type="ECO:0000256" key="1">
    <source>
        <dbReference type="ARBA" id="ARBA00006336"/>
    </source>
</evidence>
<comment type="caution">
    <text evidence="10">The sequence shown here is derived from an EMBL/GenBank/DDBJ whole genome shotgun (WGS) entry which is preliminary data.</text>
</comment>
<sequence length="208" mass="23272">MRALLLVDLQNDFCKNGALEVKDGDLVIPVANSLIKKFKENDDLIIATKDWHPITHKSFASNSNGKIGDIGELAGLPQVWWPNHCVQNSFGSEFHPELNSKDIKLTIYKGTDIDIDSYSAFFDNGKRKKTNLDQILKDSDIDTLYILGLATDYCIKFTVLDALELGYKVYLVEDGCKGVNLTPNSSNEAIKEMQERGAIILKSFNILK</sequence>
<organism evidence="10 11">
    <name type="scientific">Candidatus Fusobacterium pullicola</name>
    <dbReference type="NCBI Taxonomy" id="2838601"/>
    <lineage>
        <taxon>Bacteria</taxon>
        <taxon>Fusobacteriati</taxon>
        <taxon>Fusobacteriota</taxon>
        <taxon>Fusobacteriia</taxon>
        <taxon>Fusobacteriales</taxon>
        <taxon>Fusobacteriaceae</taxon>
        <taxon>Fusobacterium</taxon>
    </lineage>
</organism>
<evidence type="ECO:0000256" key="7">
    <source>
        <dbReference type="ARBA" id="ARBA00043224"/>
    </source>
</evidence>
<feature type="domain" description="Isochorismatase-like" evidence="9">
    <location>
        <begin position="3"/>
        <end position="201"/>
    </location>
</feature>
<name>A0A9E2KX12_9FUSO</name>
<dbReference type="InterPro" id="IPR036380">
    <property type="entry name" value="Isochorismatase-like_sf"/>
</dbReference>
<dbReference type="GO" id="GO:0046872">
    <property type="term" value="F:metal ion binding"/>
    <property type="evidence" value="ECO:0007669"/>
    <property type="project" value="UniProtKB-KW"/>
</dbReference>
<accession>A0A9E2KX12</accession>
<dbReference type="Proteomes" id="UP000724657">
    <property type="component" value="Unassembled WGS sequence"/>
</dbReference>
<comment type="pathway">
    <text evidence="5">Cofactor biosynthesis; nicotinate biosynthesis; nicotinate from nicotinamide: step 1/1.</text>
</comment>
<reference evidence="10" key="2">
    <citation type="submission" date="2021-04" db="EMBL/GenBank/DDBJ databases">
        <authorList>
            <person name="Gilroy R."/>
        </authorList>
    </citation>
    <scope>NUCLEOTIDE SEQUENCE</scope>
    <source>
        <strain evidence="10">A6-441</strain>
    </source>
</reference>
<dbReference type="InterPro" id="IPR000868">
    <property type="entry name" value="Isochorismatase-like_dom"/>
</dbReference>
<evidence type="ECO:0000256" key="3">
    <source>
        <dbReference type="ARBA" id="ARBA00022723"/>
    </source>
</evidence>
<keyword evidence="2" id="KW-0662">Pyridine nucleotide biosynthesis</keyword>
<evidence type="ECO:0000256" key="6">
    <source>
        <dbReference type="ARBA" id="ARBA00039017"/>
    </source>
</evidence>
<evidence type="ECO:0000256" key="2">
    <source>
        <dbReference type="ARBA" id="ARBA00022642"/>
    </source>
</evidence>
<evidence type="ECO:0000256" key="5">
    <source>
        <dbReference type="ARBA" id="ARBA00037900"/>
    </source>
</evidence>
<keyword evidence="3" id="KW-0479">Metal-binding</keyword>
<reference evidence="10" key="1">
    <citation type="journal article" date="2021" name="PeerJ">
        <title>Extensive microbial diversity within the chicken gut microbiome revealed by metagenomics and culture.</title>
        <authorList>
            <person name="Gilroy R."/>
            <person name="Ravi A."/>
            <person name="Getino M."/>
            <person name="Pursley I."/>
            <person name="Horton D.L."/>
            <person name="Alikhan N.F."/>
            <person name="Baker D."/>
            <person name="Gharbi K."/>
            <person name="Hall N."/>
            <person name="Watson M."/>
            <person name="Adriaenssens E.M."/>
            <person name="Foster-Nyarko E."/>
            <person name="Jarju S."/>
            <person name="Secka A."/>
            <person name="Antonio M."/>
            <person name="Oren A."/>
            <person name="Chaudhuri R.R."/>
            <person name="La Ragione R."/>
            <person name="Hildebrand F."/>
            <person name="Pallen M.J."/>
        </authorList>
    </citation>
    <scope>NUCLEOTIDE SEQUENCE</scope>
    <source>
        <strain evidence="10">A6-441</strain>
    </source>
</reference>
<gene>
    <name evidence="10" type="primary">pncA</name>
    <name evidence="10" type="ORF">IAA47_00775</name>
</gene>
<keyword evidence="4 10" id="KW-0378">Hydrolase</keyword>
<dbReference type="PANTHER" id="PTHR11080">
    <property type="entry name" value="PYRAZINAMIDASE/NICOTINAMIDASE"/>
    <property type="match status" value="1"/>
</dbReference>
<protein>
    <recommendedName>
        <fullName evidence="8">Nicotinamidase</fullName>
        <ecNumber evidence="6">3.5.1.19</ecNumber>
    </recommendedName>
    <alternativeName>
        <fullName evidence="7">Nicotinamide deamidase</fullName>
    </alternativeName>
</protein>
<dbReference type="CDD" id="cd01011">
    <property type="entry name" value="nicotinamidase"/>
    <property type="match status" value="1"/>
</dbReference>